<dbReference type="Pfam" id="PF03023">
    <property type="entry name" value="MurJ"/>
    <property type="match status" value="1"/>
</dbReference>
<reference evidence="10 11" key="1">
    <citation type="submission" date="2017-08" db="EMBL/GenBank/DDBJ databases">
        <title>The complete genome sequence of Nocardiopsis gilva YIM 90087.</title>
        <authorList>
            <person name="Yin M."/>
            <person name="Tang S."/>
        </authorList>
    </citation>
    <scope>NUCLEOTIDE SEQUENCE [LARGE SCALE GENOMIC DNA]</scope>
    <source>
        <strain evidence="10 11">YIM 90087</strain>
    </source>
</reference>
<keyword evidence="4" id="KW-0133">Cell shape</keyword>
<evidence type="ECO:0000313" key="11">
    <source>
        <dbReference type="Proteomes" id="UP000215005"/>
    </source>
</evidence>
<evidence type="ECO:0000256" key="1">
    <source>
        <dbReference type="ARBA" id="ARBA00004651"/>
    </source>
</evidence>
<dbReference type="InterPro" id="IPR051050">
    <property type="entry name" value="Lipid_II_flippase_MurJ/MviN"/>
</dbReference>
<sequence length="553" mass="56265">MRLRRRLWAGVAGAAALIAVVTAFARVAGFARTVVFSQTVGDNCLGTAYVTANMLPTILFEIVIGGALAGMVVPVLAADADRGDGEHVRHTASALVTWVVVIAVPLSVLLAAVAVPAMSVMLGPGEGCDRAELVRLAVRFLVVFAPQILFYGLAAVLYGILQAHRRFFAPALAPLVSSLVVMAAYVAFRPQGGAYTDDLAHLPLNAELTLSVGTTAGVAMLFVTALFPTMRLRLGLRPRLAFPPGVGRKVRSLAAAALLPLVAMQVSLLLAAALANRGGGSGAIVLNNYAWVLFTLPYGIIAVPIATSAFTTLAVRHGERDQLGFDRVLAGSARASVIITAGLATALAAAAGPVGALFAQDDPLPLQRALLCYAPGIVGFGLVALLSRALYASRHGREAALAQVAGWLAVMVGNVALVGVLPADWTVAALGTGTSFGLTLAAVLLVVATLRAHGRAAFAGLGRGLLAVVIGAAAGYPSGAAVSGLFAPDGAWGDAIAALAGGGVAVVVFGAAALVIDGRAVRSALTRGTAAARAEDDEGRPPHDDDEMKGEGR</sequence>
<dbReference type="RefSeq" id="WP_017618059.1">
    <property type="nucleotide sequence ID" value="NZ_ANBG01000134.1"/>
</dbReference>
<proteinExistence type="predicted"/>
<keyword evidence="6 9" id="KW-1133">Transmembrane helix</keyword>
<keyword evidence="7 9" id="KW-0472">Membrane</keyword>
<feature type="transmembrane region" description="Helical" evidence="9">
    <location>
        <begin position="253"/>
        <end position="275"/>
    </location>
</feature>
<evidence type="ECO:0000256" key="7">
    <source>
        <dbReference type="ARBA" id="ARBA00023136"/>
    </source>
</evidence>
<dbReference type="GO" id="GO:0009252">
    <property type="term" value="P:peptidoglycan biosynthetic process"/>
    <property type="evidence" value="ECO:0007669"/>
    <property type="project" value="UniProtKB-KW"/>
</dbReference>
<comment type="subcellular location">
    <subcellularLocation>
        <location evidence="1">Cell membrane</location>
        <topology evidence="1">Multi-pass membrane protein</topology>
    </subcellularLocation>
</comment>
<evidence type="ECO:0000256" key="5">
    <source>
        <dbReference type="ARBA" id="ARBA00022984"/>
    </source>
</evidence>
<dbReference type="GO" id="GO:0008360">
    <property type="term" value="P:regulation of cell shape"/>
    <property type="evidence" value="ECO:0007669"/>
    <property type="project" value="UniProtKB-KW"/>
</dbReference>
<dbReference type="OrthoDB" id="4350032at2"/>
<feature type="transmembrane region" description="Helical" evidence="9">
    <location>
        <begin position="295"/>
        <end position="315"/>
    </location>
</feature>
<keyword evidence="5" id="KW-0573">Peptidoglycan synthesis</keyword>
<evidence type="ECO:0000256" key="3">
    <source>
        <dbReference type="ARBA" id="ARBA00022692"/>
    </source>
</evidence>
<dbReference type="AlphaFoldDB" id="A0A223S8Z2"/>
<feature type="compositionally biased region" description="Acidic residues" evidence="8">
    <location>
        <begin position="544"/>
        <end position="553"/>
    </location>
</feature>
<feature type="transmembrane region" description="Helical" evidence="9">
    <location>
        <begin position="58"/>
        <end position="80"/>
    </location>
</feature>
<feature type="transmembrane region" description="Helical" evidence="9">
    <location>
        <begin position="496"/>
        <end position="516"/>
    </location>
</feature>
<dbReference type="PRINTS" id="PR01806">
    <property type="entry name" value="VIRFACTRMVIN"/>
</dbReference>
<evidence type="ECO:0000256" key="2">
    <source>
        <dbReference type="ARBA" id="ARBA00022475"/>
    </source>
</evidence>
<organism evidence="10 11">
    <name type="scientific">Nocardiopsis gilva YIM 90087</name>
    <dbReference type="NCBI Taxonomy" id="1235441"/>
    <lineage>
        <taxon>Bacteria</taxon>
        <taxon>Bacillati</taxon>
        <taxon>Actinomycetota</taxon>
        <taxon>Actinomycetes</taxon>
        <taxon>Streptosporangiales</taxon>
        <taxon>Nocardiopsidaceae</taxon>
        <taxon>Nocardiopsis</taxon>
    </lineage>
</organism>
<evidence type="ECO:0000256" key="4">
    <source>
        <dbReference type="ARBA" id="ARBA00022960"/>
    </source>
</evidence>
<dbReference type="PANTHER" id="PTHR47019">
    <property type="entry name" value="LIPID II FLIPPASE MURJ"/>
    <property type="match status" value="1"/>
</dbReference>
<name>A0A223S8Z2_9ACTN</name>
<evidence type="ECO:0000313" key="10">
    <source>
        <dbReference type="EMBL" id="ASU84595.1"/>
    </source>
</evidence>
<feature type="transmembrane region" description="Helical" evidence="9">
    <location>
        <begin position="336"/>
        <end position="359"/>
    </location>
</feature>
<feature type="transmembrane region" description="Helical" evidence="9">
    <location>
        <begin position="365"/>
        <end position="387"/>
    </location>
</feature>
<feature type="transmembrane region" description="Helical" evidence="9">
    <location>
        <begin position="427"/>
        <end position="450"/>
    </location>
</feature>
<feature type="transmembrane region" description="Helical" evidence="9">
    <location>
        <begin position="92"/>
        <end position="117"/>
    </location>
</feature>
<evidence type="ECO:0000256" key="8">
    <source>
        <dbReference type="SAM" id="MobiDB-lite"/>
    </source>
</evidence>
<keyword evidence="2" id="KW-1003">Cell membrane</keyword>
<gene>
    <name evidence="10" type="ORF">CDO52_18905</name>
</gene>
<keyword evidence="11" id="KW-1185">Reference proteome</keyword>
<accession>A0A223S8Z2</accession>
<dbReference type="EMBL" id="CP022753">
    <property type="protein sequence ID" value="ASU84595.1"/>
    <property type="molecule type" value="Genomic_DNA"/>
</dbReference>
<dbReference type="Proteomes" id="UP000215005">
    <property type="component" value="Chromosome"/>
</dbReference>
<feature type="transmembrane region" description="Helical" evidence="9">
    <location>
        <begin position="457"/>
        <end position="476"/>
    </location>
</feature>
<dbReference type="GO" id="GO:0034204">
    <property type="term" value="P:lipid translocation"/>
    <property type="evidence" value="ECO:0007669"/>
    <property type="project" value="TreeGrafter"/>
</dbReference>
<protein>
    <submittedName>
        <fullName evidence="10">Virulence factor MviN</fullName>
    </submittedName>
</protein>
<feature type="region of interest" description="Disordered" evidence="8">
    <location>
        <begin position="527"/>
        <end position="553"/>
    </location>
</feature>
<dbReference type="InterPro" id="IPR004268">
    <property type="entry name" value="MurJ"/>
</dbReference>
<evidence type="ECO:0000256" key="6">
    <source>
        <dbReference type="ARBA" id="ARBA00022989"/>
    </source>
</evidence>
<feature type="transmembrane region" description="Helical" evidence="9">
    <location>
        <begin position="137"/>
        <end position="160"/>
    </location>
</feature>
<evidence type="ECO:0000256" key="9">
    <source>
        <dbReference type="SAM" id="Phobius"/>
    </source>
</evidence>
<feature type="transmembrane region" description="Helical" evidence="9">
    <location>
        <begin position="399"/>
        <end position="421"/>
    </location>
</feature>
<dbReference type="PANTHER" id="PTHR47019:SF1">
    <property type="entry name" value="LIPID II FLIPPASE MURJ"/>
    <property type="match status" value="1"/>
</dbReference>
<dbReference type="KEGG" id="ngv:CDO52_18905"/>
<feature type="transmembrane region" description="Helical" evidence="9">
    <location>
        <begin position="167"/>
        <end position="188"/>
    </location>
</feature>
<keyword evidence="3 9" id="KW-0812">Transmembrane</keyword>
<feature type="transmembrane region" description="Helical" evidence="9">
    <location>
        <begin position="208"/>
        <end position="232"/>
    </location>
</feature>
<dbReference type="GO" id="GO:0005886">
    <property type="term" value="C:plasma membrane"/>
    <property type="evidence" value="ECO:0007669"/>
    <property type="project" value="UniProtKB-SubCell"/>
</dbReference>
<dbReference type="GO" id="GO:0015648">
    <property type="term" value="F:lipid-linked peptidoglycan transporter activity"/>
    <property type="evidence" value="ECO:0007669"/>
    <property type="project" value="TreeGrafter"/>
</dbReference>